<evidence type="ECO:0000256" key="2">
    <source>
        <dbReference type="ARBA" id="ARBA00022840"/>
    </source>
</evidence>
<organism evidence="5 6">
    <name type="scientific">Saccharomyces pastorianus</name>
    <name type="common">Lager yeast</name>
    <name type="synonym">Saccharomyces cerevisiae x Saccharomyces eubayanus</name>
    <dbReference type="NCBI Taxonomy" id="27292"/>
    <lineage>
        <taxon>Eukaryota</taxon>
        <taxon>Fungi</taxon>
        <taxon>Dikarya</taxon>
        <taxon>Ascomycota</taxon>
        <taxon>Saccharomycotina</taxon>
        <taxon>Saccharomycetes</taxon>
        <taxon>Saccharomycetales</taxon>
        <taxon>Saccharomycetaceae</taxon>
        <taxon>Saccharomyces</taxon>
    </lineage>
</organism>
<keyword evidence="6" id="KW-1185">Reference proteome</keyword>
<evidence type="ECO:0000256" key="1">
    <source>
        <dbReference type="ARBA" id="ARBA00022741"/>
    </source>
</evidence>
<accession>A0A6C1E6K1</accession>
<dbReference type="GO" id="GO:0004672">
    <property type="term" value="F:protein kinase activity"/>
    <property type="evidence" value="ECO:0007669"/>
    <property type="project" value="InterPro"/>
</dbReference>
<dbReference type="Pfam" id="PF00069">
    <property type="entry name" value="Pkinase"/>
    <property type="match status" value="1"/>
</dbReference>
<dbReference type="GO" id="GO:0005524">
    <property type="term" value="F:ATP binding"/>
    <property type="evidence" value="ECO:0007669"/>
    <property type="project" value="UniProtKB-UniRule"/>
</dbReference>
<feature type="domain" description="Protein kinase" evidence="4">
    <location>
        <begin position="123"/>
        <end position="416"/>
    </location>
</feature>
<protein>
    <recommendedName>
        <fullName evidence="4">Protein kinase domain-containing protein</fullName>
    </recommendedName>
</protein>
<dbReference type="InterPro" id="IPR017441">
    <property type="entry name" value="Protein_kinase_ATP_BS"/>
</dbReference>
<dbReference type="AlphaFoldDB" id="A0A6C1E6K1"/>
<proteinExistence type="predicted"/>
<sequence>MSKGTTKNQSFIADGLCFRPQTPDATYSEADNNKIYRIASNLDNAHSTYSTDCRRSSLSVNIDTPSGESDNEEDNFLDSDIQEVGYFSDVFPNEFELNDESDSSTYYSVMESEFPEQSELCNYKLLNQIGDGAFSRVFKAVNVAGIEQIPVAIKVIKKKSIFGEYEKYGNGAEDGDRIKPCNRESILNEIAIHRMVSENNPYSVKFISFQESTTYFYLVSELVTGGEIFDKIIQMSSFSEDLARHVITQVAMSIKHMHYMGIVHRDIKPENLLFEPIPFYGVDGDEFKLGVGGGGIGLVKLTDFGLAKIISHNTAKTPCGTIEYTAPEIFNFEEYSMKVDMWGIGCVLYTMLCGYPPFNEKDQSKLVKKISEGDYQFSAPWWDGISLGAKNAVSHLLEVDPRKRYDIGEFLNDPWLNTYDCLRPSTLDDQPASEYAYATVEDILNGSFDKRTTENLHSALEQSYELQEQDDTESHKSASSQYIFMPDNNEPLRNSSFDELDGPFSLDLKRSSVYQRRKSKVSFW</sequence>
<keyword evidence="2 3" id="KW-0067">ATP-binding</keyword>
<feature type="binding site" evidence="3">
    <location>
        <position position="158"/>
    </location>
    <ligand>
        <name>ATP</name>
        <dbReference type="ChEBI" id="CHEBI:30616"/>
    </ligand>
</feature>
<evidence type="ECO:0000313" key="5">
    <source>
        <dbReference type="EMBL" id="QID84938.1"/>
    </source>
</evidence>
<dbReference type="InterPro" id="IPR008271">
    <property type="entry name" value="Ser/Thr_kinase_AS"/>
</dbReference>
<dbReference type="PROSITE" id="PS00108">
    <property type="entry name" value="PROTEIN_KINASE_ST"/>
    <property type="match status" value="1"/>
</dbReference>
<evidence type="ECO:0000256" key="3">
    <source>
        <dbReference type="PROSITE-ProRule" id="PRU10141"/>
    </source>
</evidence>
<dbReference type="PANTHER" id="PTHR24347">
    <property type="entry name" value="SERINE/THREONINE-PROTEIN KINASE"/>
    <property type="match status" value="1"/>
</dbReference>
<gene>
    <name evidence="5" type="ORF">GRS66_007478</name>
</gene>
<dbReference type="Gene3D" id="3.30.200.20">
    <property type="entry name" value="Phosphorylase Kinase, domain 1"/>
    <property type="match status" value="1"/>
</dbReference>
<evidence type="ECO:0000259" key="4">
    <source>
        <dbReference type="PROSITE" id="PS50011"/>
    </source>
</evidence>
<dbReference type="InterPro" id="IPR000719">
    <property type="entry name" value="Prot_kinase_dom"/>
</dbReference>
<dbReference type="PROSITE" id="PS00107">
    <property type="entry name" value="PROTEIN_KINASE_ATP"/>
    <property type="match status" value="1"/>
</dbReference>
<reference evidence="5 6" key="1">
    <citation type="journal article" date="2019" name="BMC Genomics">
        <title>Chromosome level assembly and comparative genome analysis confirm lager-brewing yeasts originated from a single hybridization.</title>
        <authorList>
            <person name="Salazar A.N."/>
            <person name="Gorter de Vries A.R."/>
            <person name="van den Broek M."/>
            <person name="Brouwers N."/>
            <person name="de la Torre Cortes P."/>
            <person name="Kuijpers N.G.A."/>
            <person name="Daran J.G."/>
            <person name="Abeel T."/>
        </authorList>
    </citation>
    <scope>NUCLEOTIDE SEQUENCE [LARGE SCALE GENOMIC DNA]</scope>
    <source>
        <strain evidence="5 6">CBS 1483</strain>
    </source>
</reference>
<keyword evidence="1 3" id="KW-0547">Nucleotide-binding</keyword>
<dbReference type="Proteomes" id="UP000501346">
    <property type="component" value="Chromosome SeVII-ScVII"/>
</dbReference>
<dbReference type="InterPro" id="IPR011009">
    <property type="entry name" value="Kinase-like_dom_sf"/>
</dbReference>
<name>A0A6C1E6K1_SACPS</name>
<dbReference type="Gene3D" id="1.10.510.10">
    <property type="entry name" value="Transferase(Phosphotransferase) domain 1"/>
    <property type="match status" value="1"/>
</dbReference>
<dbReference type="SUPFAM" id="SSF56112">
    <property type="entry name" value="Protein kinase-like (PK-like)"/>
    <property type="match status" value="1"/>
</dbReference>
<dbReference type="EMBL" id="CP049004">
    <property type="protein sequence ID" value="QID84938.1"/>
    <property type="molecule type" value="Genomic_DNA"/>
</dbReference>
<dbReference type="SMART" id="SM00220">
    <property type="entry name" value="S_TKc"/>
    <property type="match status" value="1"/>
</dbReference>
<dbReference type="PROSITE" id="PS50011">
    <property type="entry name" value="PROTEIN_KINASE_DOM"/>
    <property type="match status" value="1"/>
</dbReference>
<evidence type="ECO:0000313" key="6">
    <source>
        <dbReference type="Proteomes" id="UP000501346"/>
    </source>
</evidence>
<dbReference type="OrthoDB" id="1738954at2759"/>